<name>A0A9N9WEG7_9NEOP</name>
<reference evidence="1" key="2">
    <citation type="submission" date="2022-10" db="EMBL/GenBank/DDBJ databases">
        <authorList>
            <consortium name="ENA_rothamsted_submissions"/>
            <consortium name="culmorum"/>
            <person name="King R."/>
        </authorList>
    </citation>
    <scope>NUCLEOTIDE SEQUENCE</scope>
</reference>
<protein>
    <submittedName>
        <fullName evidence="1">Uncharacterized protein</fullName>
    </submittedName>
</protein>
<dbReference type="AlphaFoldDB" id="A0A9N9WEG7"/>
<accession>A0A9N9WEG7</accession>
<evidence type="ECO:0000313" key="1">
    <source>
        <dbReference type="EMBL" id="CAG9787512.1"/>
    </source>
</evidence>
<evidence type="ECO:0000313" key="2">
    <source>
        <dbReference type="Proteomes" id="UP001153714"/>
    </source>
</evidence>
<sequence>MAARCGRKAGGKCKYGPYSGVDTYEYGGALRAEGGREVQIWTVRWCGYVRIWRRAAGGRRAGSANMDRTLVWIRTNMAARCGRKAGGKCKYGPYAGVDTYEYGGALRAEGGREVQIWTVRWCGYVRIWRRAAGGRRAGSANMDRTLVWIRTNMAARCGRKAGGKCKYGPYAGVDTYEYGGALRAEGGREVQIWTVRWCGYVRIWRRAAGGRRAGSANMDRTLVWIRTNMAARCGRKAGGKCKYGPYAGVDTYEYGGALRAEGGAGRAREAGGQGARPLRRLQQRLAPARVDVLHRAAHHVRRVSVDR</sequence>
<dbReference type="Proteomes" id="UP001153714">
    <property type="component" value="Chromosome 17"/>
</dbReference>
<reference evidence="1" key="1">
    <citation type="submission" date="2021-12" db="EMBL/GenBank/DDBJ databases">
        <authorList>
            <person name="King R."/>
        </authorList>
    </citation>
    <scope>NUCLEOTIDE SEQUENCE</scope>
</reference>
<organism evidence="1 2">
    <name type="scientific">Diatraea saccharalis</name>
    <name type="common">sugarcane borer</name>
    <dbReference type="NCBI Taxonomy" id="40085"/>
    <lineage>
        <taxon>Eukaryota</taxon>
        <taxon>Metazoa</taxon>
        <taxon>Ecdysozoa</taxon>
        <taxon>Arthropoda</taxon>
        <taxon>Hexapoda</taxon>
        <taxon>Insecta</taxon>
        <taxon>Pterygota</taxon>
        <taxon>Neoptera</taxon>
        <taxon>Endopterygota</taxon>
        <taxon>Lepidoptera</taxon>
        <taxon>Glossata</taxon>
        <taxon>Ditrysia</taxon>
        <taxon>Pyraloidea</taxon>
        <taxon>Crambidae</taxon>
        <taxon>Crambinae</taxon>
        <taxon>Diatraea</taxon>
    </lineage>
</organism>
<dbReference type="EMBL" id="OU893348">
    <property type="protein sequence ID" value="CAG9787512.1"/>
    <property type="molecule type" value="Genomic_DNA"/>
</dbReference>
<gene>
    <name evidence="1" type="ORF">DIATSA_LOCUS5386</name>
</gene>
<keyword evidence="2" id="KW-1185">Reference proteome</keyword>
<proteinExistence type="predicted"/>